<proteinExistence type="predicted"/>
<gene>
    <name evidence="3" type="ORF">ACFSC3_04050</name>
</gene>
<dbReference type="PANTHER" id="PTHR38593">
    <property type="entry name" value="BLR2558 PROTEIN"/>
    <property type="match status" value="1"/>
</dbReference>
<dbReference type="InterPro" id="IPR012347">
    <property type="entry name" value="Ferritin-like"/>
</dbReference>
<dbReference type="PANTHER" id="PTHR38593:SF1">
    <property type="entry name" value="BLR2558 PROTEIN"/>
    <property type="match status" value="1"/>
</dbReference>
<dbReference type="Proteomes" id="UP001597283">
    <property type="component" value="Unassembled WGS sequence"/>
</dbReference>
<sequence>MMKTLSLSVAVALAGTTLTAAAQTPPAPPPPAAKAQATPYVMAAGKSDLYEIESSRIAMQKSRTPAVRNFADMLIKHHQKTTAATMVAARRAGMKPTPPTLGPGAAASIAELRAAGAADFDRVYLAQQLPAHQAALELHQSYGARGDQAALRTSAKAAVPIVRSHLTAAERLQANPRNGM</sequence>
<feature type="domain" description="DUF4142" evidence="2">
    <location>
        <begin position="39"/>
        <end position="172"/>
    </location>
</feature>
<evidence type="ECO:0000256" key="1">
    <source>
        <dbReference type="SAM" id="SignalP"/>
    </source>
</evidence>
<accession>A0ABW4N9K7</accession>
<organism evidence="3 4">
    <name type="scientific">Sphingomonas floccifaciens</name>
    <dbReference type="NCBI Taxonomy" id="1844115"/>
    <lineage>
        <taxon>Bacteria</taxon>
        <taxon>Pseudomonadati</taxon>
        <taxon>Pseudomonadota</taxon>
        <taxon>Alphaproteobacteria</taxon>
        <taxon>Sphingomonadales</taxon>
        <taxon>Sphingomonadaceae</taxon>
        <taxon>Sphingomonas</taxon>
    </lineage>
</organism>
<feature type="signal peptide" evidence="1">
    <location>
        <begin position="1"/>
        <end position="22"/>
    </location>
</feature>
<evidence type="ECO:0000313" key="3">
    <source>
        <dbReference type="EMBL" id="MFD1786739.1"/>
    </source>
</evidence>
<dbReference type="EMBL" id="JBHUFC010000002">
    <property type="protein sequence ID" value="MFD1786739.1"/>
    <property type="molecule type" value="Genomic_DNA"/>
</dbReference>
<dbReference type="Pfam" id="PF13628">
    <property type="entry name" value="DUF4142"/>
    <property type="match status" value="1"/>
</dbReference>
<keyword evidence="4" id="KW-1185">Reference proteome</keyword>
<evidence type="ECO:0000313" key="4">
    <source>
        <dbReference type="Proteomes" id="UP001597283"/>
    </source>
</evidence>
<evidence type="ECO:0000259" key="2">
    <source>
        <dbReference type="Pfam" id="PF13628"/>
    </source>
</evidence>
<reference evidence="4" key="1">
    <citation type="journal article" date="2019" name="Int. J. Syst. Evol. Microbiol.">
        <title>The Global Catalogue of Microorganisms (GCM) 10K type strain sequencing project: providing services to taxonomists for standard genome sequencing and annotation.</title>
        <authorList>
            <consortium name="The Broad Institute Genomics Platform"/>
            <consortium name="The Broad Institute Genome Sequencing Center for Infectious Disease"/>
            <person name="Wu L."/>
            <person name="Ma J."/>
        </authorList>
    </citation>
    <scope>NUCLEOTIDE SEQUENCE [LARGE SCALE GENOMIC DNA]</scope>
    <source>
        <strain evidence="4">Q85</strain>
    </source>
</reference>
<protein>
    <submittedName>
        <fullName evidence="3">DUF4142 domain-containing protein</fullName>
    </submittedName>
</protein>
<dbReference type="InterPro" id="IPR025419">
    <property type="entry name" value="DUF4142"/>
</dbReference>
<comment type="caution">
    <text evidence="3">The sequence shown here is derived from an EMBL/GenBank/DDBJ whole genome shotgun (WGS) entry which is preliminary data.</text>
</comment>
<feature type="chain" id="PRO_5045419067" evidence="1">
    <location>
        <begin position="23"/>
        <end position="180"/>
    </location>
</feature>
<name>A0ABW4N9K7_9SPHN</name>
<dbReference type="RefSeq" id="WP_380938999.1">
    <property type="nucleotide sequence ID" value="NZ_JBHUFC010000002.1"/>
</dbReference>
<dbReference type="Gene3D" id="1.20.1260.10">
    <property type="match status" value="1"/>
</dbReference>
<keyword evidence="1" id="KW-0732">Signal</keyword>